<name>A0A9X2CEJ7_9GAMM</name>
<keyword evidence="2" id="KW-1185">Reference proteome</keyword>
<comment type="caution">
    <text evidence="1">The sequence shown here is derived from an EMBL/GenBank/DDBJ whole genome shotgun (WGS) entry which is preliminary data.</text>
</comment>
<evidence type="ECO:0000313" key="2">
    <source>
        <dbReference type="Proteomes" id="UP001139408"/>
    </source>
</evidence>
<dbReference type="RefSeq" id="WP_188927304.1">
    <property type="nucleotide sequence ID" value="NZ_BMQI01000128.1"/>
</dbReference>
<proteinExistence type="predicted"/>
<dbReference type="EMBL" id="JAKILJ010000126">
    <property type="protein sequence ID" value="MCL1107903.1"/>
    <property type="molecule type" value="Genomic_DNA"/>
</dbReference>
<protein>
    <submittedName>
        <fullName evidence="1">Uncharacterized protein</fullName>
    </submittedName>
</protein>
<sequence>MRLPADIEAVNNYSLARRMYNLGMMPKLIVDLIPVTSKFVRVFGDSDPKLLFSRGYSKTWTNNSIGFKMSNILFKIYGAVSDDPTLQKGINVNHIATAWEVATIQYPELINDKICDISRFAYLLKKTVSNEYLVSECRTNNCCNKFIAHEDSDRHFCWACADNYSSMYLNAIGKELNIETQINKTALYAPNNRPEKERFNSEAFFNASRKMFAASQRSAPKIVSIETMNDNQEPINNTYEPMVVNT</sequence>
<dbReference type="Proteomes" id="UP001139408">
    <property type="component" value="Unassembled WGS sequence"/>
</dbReference>
<evidence type="ECO:0000313" key="1">
    <source>
        <dbReference type="EMBL" id="MCL1107903.1"/>
    </source>
</evidence>
<accession>A0A9X2CEJ7</accession>
<organism evidence="1 2">
    <name type="scientific">Shewanella algicola</name>
    <dbReference type="NCBI Taxonomy" id="640633"/>
    <lineage>
        <taxon>Bacteria</taxon>
        <taxon>Pseudomonadati</taxon>
        <taxon>Pseudomonadota</taxon>
        <taxon>Gammaproteobacteria</taxon>
        <taxon>Alteromonadales</taxon>
        <taxon>Shewanellaceae</taxon>
        <taxon>Shewanella</taxon>
    </lineage>
</organism>
<gene>
    <name evidence="1" type="ORF">L2749_22185</name>
</gene>
<dbReference type="AlphaFoldDB" id="A0A9X2CEJ7"/>
<reference evidence="1" key="1">
    <citation type="submission" date="2022-01" db="EMBL/GenBank/DDBJ databases">
        <title>Whole genome-based taxonomy of the Shewanellaceae.</title>
        <authorList>
            <person name="Martin-Rodriguez A.J."/>
        </authorList>
    </citation>
    <scope>NUCLEOTIDE SEQUENCE</scope>
    <source>
        <strain evidence="1">DSM 23803</strain>
    </source>
</reference>